<evidence type="ECO:0000256" key="1">
    <source>
        <dbReference type="ARBA" id="ARBA00008580"/>
    </source>
</evidence>
<sequence>MDVPIGERWQSFVAAAVETGRYVSASDVVTEGLRLVQEREERLLALRQMVEESIARGGSHTSEEVAAAVEAALDEIDMAATSR</sequence>
<dbReference type="EMBL" id="CP017147">
    <property type="protein sequence ID" value="AOO83391.1"/>
    <property type="molecule type" value="Genomic_DNA"/>
</dbReference>
<keyword evidence="2" id="KW-1277">Toxin-antitoxin system</keyword>
<organism evidence="3 4">
    <name type="scientific">Bosea vaviloviae</name>
    <dbReference type="NCBI Taxonomy" id="1526658"/>
    <lineage>
        <taxon>Bacteria</taxon>
        <taxon>Pseudomonadati</taxon>
        <taxon>Pseudomonadota</taxon>
        <taxon>Alphaproteobacteria</taxon>
        <taxon>Hyphomicrobiales</taxon>
        <taxon>Boseaceae</taxon>
        <taxon>Bosea</taxon>
    </lineage>
</organism>
<dbReference type="OrthoDB" id="9815501at2"/>
<evidence type="ECO:0000313" key="3">
    <source>
        <dbReference type="EMBL" id="AOO83391.1"/>
    </source>
</evidence>
<reference evidence="3 4" key="1">
    <citation type="journal article" date="2015" name="Antonie Van Leeuwenhoek">
        <title>Bosea vaviloviae sp. nov., a new species of slow-growing rhizobia isolated from nodules of the relict species Vavilovia formosa (Stev.) Fed.</title>
        <authorList>
            <person name="Safronova V.I."/>
            <person name="Kuznetsova I.G."/>
            <person name="Sazanova A.L."/>
            <person name="Kimeklis A.K."/>
            <person name="Belimov A.A."/>
            <person name="Andronov E.E."/>
            <person name="Pinaev A.G."/>
            <person name="Chizhevskaya E.P."/>
            <person name="Pukhaev A.R."/>
            <person name="Popov K.P."/>
            <person name="Willems A."/>
            <person name="Tikhonovich I.A."/>
        </authorList>
    </citation>
    <scope>NUCLEOTIDE SEQUENCE [LARGE SCALE GENOMIC DNA]</scope>
    <source>
        <strain evidence="3 4">Vaf18</strain>
    </source>
</reference>
<dbReference type="PANTHER" id="PTHR36582">
    <property type="entry name" value="ANTITOXIN PARD"/>
    <property type="match status" value="1"/>
</dbReference>
<dbReference type="PANTHER" id="PTHR36582:SF2">
    <property type="entry name" value="ANTITOXIN PARD"/>
    <property type="match status" value="1"/>
</dbReference>
<dbReference type="STRING" id="1526658.BHK69_25745"/>
<dbReference type="GO" id="GO:0006355">
    <property type="term" value="P:regulation of DNA-templated transcription"/>
    <property type="evidence" value="ECO:0007669"/>
    <property type="project" value="InterPro"/>
</dbReference>
<accession>A0A1D7U7M5</accession>
<dbReference type="AlphaFoldDB" id="A0A1D7U7M5"/>
<keyword evidence="4" id="KW-1185">Reference proteome</keyword>
<evidence type="ECO:0000256" key="2">
    <source>
        <dbReference type="ARBA" id="ARBA00022649"/>
    </source>
</evidence>
<dbReference type="SUPFAM" id="SSF47598">
    <property type="entry name" value="Ribbon-helix-helix"/>
    <property type="match status" value="1"/>
</dbReference>
<dbReference type="Pfam" id="PF03693">
    <property type="entry name" value="ParD_antitoxin"/>
    <property type="match status" value="1"/>
</dbReference>
<proteinExistence type="inferred from homology"/>
<name>A0A1D7U7M5_9HYPH</name>
<dbReference type="InterPro" id="IPR038296">
    <property type="entry name" value="ParD_sf"/>
</dbReference>
<dbReference type="Gene3D" id="6.10.10.120">
    <property type="entry name" value="Antitoxin ParD1-like"/>
    <property type="match status" value="1"/>
</dbReference>
<dbReference type="Proteomes" id="UP000094969">
    <property type="component" value="Chromosome"/>
</dbReference>
<dbReference type="InterPro" id="IPR022789">
    <property type="entry name" value="ParD"/>
</dbReference>
<dbReference type="InterPro" id="IPR010985">
    <property type="entry name" value="Ribbon_hlx_hlx"/>
</dbReference>
<comment type="similarity">
    <text evidence="1">Belongs to the ParD antitoxin family.</text>
</comment>
<dbReference type="RefSeq" id="WP_069692591.1">
    <property type="nucleotide sequence ID" value="NZ_CP017147.1"/>
</dbReference>
<evidence type="ECO:0000313" key="4">
    <source>
        <dbReference type="Proteomes" id="UP000094969"/>
    </source>
</evidence>
<protein>
    <submittedName>
        <fullName evidence="3">CopG family transcriptional regulator</fullName>
    </submittedName>
</protein>
<dbReference type="NCBIfam" id="TIGR02606">
    <property type="entry name" value="antidote_CC2985"/>
    <property type="match status" value="1"/>
</dbReference>
<gene>
    <name evidence="3" type="ORF">BHK69_25745</name>
</gene>
<dbReference type="KEGG" id="bvv:BHK69_25745"/>